<organism evidence="1 2">
    <name type="scientific">Lichenicola cladoniae</name>
    <dbReference type="NCBI Taxonomy" id="1484109"/>
    <lineage>
        <taxon>Bacteria</taxon>
        <taxon>Pseudomonadati</taxon>
        <taxon>Pseudomonadota</taxon>
        <taxon>Alphaproteobacteria</taxon>
        <taxon>Acetobacterales</taxon>
        <taxon>Acetobacteraceae</taxon>
        <taxon>Lichenicola</taxon>
    </lineage>
</organism>
<keyword evidence="1" id="KW-0614">Plasmid</keyword>
<dbReference type="EMBL" id="CP053709">
    <property type="protein sequence ID" value="QKE93235.1"/>
    <property type="molecule type" value="Genomic_DNA"/>
</dbReference>
<dbReference type="Pfam" id="PF03693">
    <property type="entry name" value="ParD_antitoxin"/>
    <property type="match status" value="1"/>
</dbReference>
<sequence length="43" mass="4668">MNTSLASELERFVATTVAAGRYLSAREVVSKAVWLLKTIKGCP</sequence>
<keyword evidence="2" id="KW-1185">Reference proteome</keyword>
<dbReference type="InterPro" id="IPR038296">
    <property type="entry name" value="ParD_sf"/>
</dbReference>
<evidence type="ECO:0000313" key="2">
    <source>
        <dbReference type="Proteomes" id="UP000500767"/>
    </source>
</evidence>
<proteinExistence type="predicted"/>
<dbReference type="RefSeq" id="WP_171837370.1">
    <property type="nucleotide sequence ID" value="NZ_CP053709.1"/>
</dbReference>
<reference evidence="1 2" key="1">
    <citation type="journal article" date="2014" name="World J. Microbiol. Biotechnol.">
        <title>Biodiversity and physiological characteristics of Antarctic and Arctic lichens-associated bacteria.</title>
        <authorList>
            <person name="Lee Y.M."/>
            <person name="Kim E.H."/>
            <person name="Lee H.K."/>
            <person name="Hong S.G."/>
        </authorList>
    </citation>
    <scope>NUCLEOTIDE SEQUENCE [LARGE SCALE GENOMIC DNA]</scope>
    <source>
        <strain evidence="1 2">PAMC 26569</strain>
        <plasmid evidence="1">unnamed1</plasmid>
    </source>
</reference>
<dbReference type="Proteomes" id="UP000500767">
    <property type="component" value="Plasmid unnamed1"/>
</dbReference>
<protein>
    <recommendedName>
        <fullName evidence="3">Type II toxin-antitoxin system ParD family antitoxin</fullName>
    </recommendedName>
</protein>
<dbReference type="KEGG" id="lck:HN018_23965"/>
<evidence type="ECO:0008006" key="3">
    <source>
        <dbReference type="Google" id="ProtNLM"/>
    </source>
</evidence>
<name>A0A6M8HYI3_9PROT</name>
<evidence type="ECO:0000313" key="1">
    <source>
        <dbReference type="EMBL" id="QKE93235.1"/>
    </source>
</evidence>
<dbReference type="AlphaFoldDB" id="A0A6M8HYI3"/>
<accession>A0A6M8HYI3</accession>
<geneLocation type="plasmid" evidence="1 2">
    <name>unnamed1</name>
</geneLocation>
<dbReference type="InterPro" id="IPR022789">
    <property type="entry name" value="ParD"/>
</dbReference>
<gene>
    <name evidence="1" type="ORF">HN018_23965</name>
</gene>
<dbReference type="Gene3D" id="6.10.10.120">
    <property type="entry name" value="Antitoxin ParD1-like"/>
    <property type="match status" value="1"/>
</dbReference>